<dbReference type="InterPro" id="IPR028971">
    <property type="entry name" value="NAD-GDH_cat"/>
</dbReference>
<accession>A0A1A9ETD3</accession>
<evidence type="ECO:0000313" key="8">
    <source>
        <dbReference type="Proteomes" id="UP000078070"/>
    </source>
</evidence>
<dbReference type="InterPro" id="IPR048381">
    <property type="entry name" value="GDH_C"/>
</dbReference>
<feature type="domain" description="NAD-glutamate dehydrogenase ACT2" evidence="5">
    <location>
        <begin position="403"/>
        <end position="492"/>
    </location>
</feature>
<feature type="domain" description="NAD-glutamate dehydrogenase N-terminal ACT1" evidence="4">
    <location>
        <begin position="24"/>
        <end position="170"/>
    </location>
</feature>
<evidence type="ECO:0000259" key="4">
    <source>
        <dbReference type="Pfam" id="PF21075"/>
    </source>
</evidence>
<evidence type="ECO:0000259" key="3">
    <source>
        <dbReference type="Pfam" id="PF21074"/>
    </source>
</evidence>
<dbReference type="PIRSF" id="PIRSF036761">
    <property type="entry name" value="GDH_Mll4104"/>
    <property type="match status" value="1"/>
</dbReference>
<dbReference type="Pfam" id="PF21079">
    <property type="entry name" value="GDH_HM2"/>
    <property type="match status" value="1"/>
</dbReference>
<organism evidence="7 8">
    <name type="scientific">Marinobacterium aestuarii</name>
    <dbReference type="NCBI Taxonomy" id="1821621"/>
    <lineage>
        <taxon>Bacteria</taxon>
        <taxon>Pseudomonadati</taxon>
        <taxon>Pseudomonadota</taxon>
        <taxon>Gammaproteobacteria</taxon>
        <taxon>Oceanospirillales</taxon>
        <taxon>Oceanospirillaceae</taxon>
        <taxon>Marinobacterium</taxon>
    </lineage>
</organism>
<dbReference type="SUPFAM" id="SSF51735">
    <property type="entry name" value="NAD(P)-binding Rossmann-fold domains"/>
    <property type="match status" value="1"/>
</dbReference>
<gene>
    <name evidence="7" type="ORF">A8C75_02305</name>
</gene>
<dbReference type="SUPFAM" id="SSF53223">
    <property type="entry name" value="Aminoacid dehydrogenase-like, N-terminal domain"/>
    <property type="match status" value="1"/>
</dbReference>
<proteinExistence type="predicted"/>
<dbReference type="PANTHER" id="PTHR43403:SF1">
    <property type="entry name" value="NAD-SPECIFIC GLUTAMATE DEHYDROGENASE"/>
    <property type="match status" value="1"/>
</dbReference>
<dbReference type="Pfam" id="PF21078">
    <property type="entry name" value="GDH_HM3"/>
    <property type="match status" value="1"/>
</dbReference>
<dbReference type="InterPro" id="IPR049064">
    <property type="entry name" value="NAD_Glu_DH_ACT3"/>
</dbReference>
<evidence type="ECO:0000313" key="7">
    <source>
        <dbReference type="EMBL" id="ANG61414.1"/>
    </source>
</evidence>
<feature type="domain" description="NAD-glutamate dehydrogenase catalytic" evidence="2">
    <location>
        <begin position="754"/>
        <end position="1249"/>
    </location>
</feature>
<dbReference type="InterPro" id="IPR049056">
    <property type="entry name" value="NAD_Glu_DH_HM3"/>
</dbReference>
<reference evidence="8" key="1">
    <citation type="submission" date="2016-05" db="EMBL/GenBank/DDBJ databases">
        <authorList>
            <person name="Baek K."/>
            <person name="Yang S.-J."/>
        </authorList>
    </citation>
    <scope>NUCLEOTIDE SEQUENCE [LARGE SCALE GENOMIC DNA]</scope>
    <source>
        <strain evidence="8">ST58-10</strain>
    </source>
</reference>
<evidence type="ECO:0000259" key="5">
    <source>
        <dbReference type="Pfam" id="PF21076"/>
    </source>
</evidence>
<dbReference type="GO" id="GO:0004352">
    <property type="term" value="F:glutamate dehydrogenase (NAD+) activity"/>
    <property type="evidence" value="ECO:0007669"/>
    <property type="project" value="InterPro"/>
</dbReference>
<dbReference type="GO" id="GO:0006538">
    <property type="term" value="P:L-glutamate catabolic process"/>
    <property type="evidence" value="ECO:0007669"/>
    <property type="project" value="InterPro"/>
</dbReference>
<dbReference type="InterPro" id="IPR049062">
    <property type="entry name" value="NAD_Glu_DH_ACT2"/>
</dbReference>
<evidence type="ECO:0000256" key="1">
    <source>
        <dbReference type="ARBA" id="ARBA00023002"/>
    </source>
</evidence>
<dbReference type="InterPro" id="IPR024727">
    <property type="entry name" value="NAD_Glu_DH_N_ACT1"/>
</dbReference>
<keyword evidence="8" id="KW-1185">Reference proteome</keyword>
<dbReference type="Pfam" id="PF21074">
    <property type="entry name" value="GDH_C"/>
    <property type="match status" value="1"/>
</dbReference>
<dbReference type="InterPro" id="IPR049059">
    <property type="entry name" value="NAD_Glu_DH_HM1"/>
</dbReference>
<feature type="domain" description="NAD-specific glutamate dehydrogenase C-terminal" evidence="3">
    <location>
        <begin position="1294"/>
        <end position="1621"/>
    </location>
</feature>
<dbReference type="GO" id="GO:0004069">
    <property type="term" value="F:L-aspartate:2-oxoglutarate aminotransferase activity"/>
    <property type="evidence" value="ECO:0007669"/>
    <property type="project" value="InterPro"/>
</dbReference>
<feature type="domain" description="NAD-glutamate dehydrogenase ACT3" evidence="6">
    <location>
        <begin position="566"/>
        <end position="608"/>
    </location>
</feature>
<dbReference type="Proteomes" id="UP000078070">
    <property type="component" value="Chromosome"/>
</dbReference>
<reference evidence="7 8" key="2">
    <citation type="journal article" date="2018" name="Int. J. Syst. Evol. Microbiol.">
        <title>Marinobacterium aestuarii sp. nov., a benzene-degrading marine bacterium isolated from estuary sediment.</title>
        <authorList>
            <person name="Bae S.S."/>
            <person name="Jung J."/>
            <person name="Chung D."/>
            <person name="Baek K."/>
        </authorList>
    </citation>
    <scope>NUCLEOTIDE SEQUENCE [LARGE SCALE GENOMIC DNA]</scope>
    <source>
        <strain evidence="7 8">ST58-10</strain>
    </source>
</reference>
<protein>
    <submittedName>
        <fullName evidence="7">Uncharacterized protein</fullName>
    </submittedName>
</protein>
<dbReference type="Pfam" id="PF21073">
    <property type="entry name" value="GDH_HM1"/>
    <property type="match status" value="1"/>
</dbReference>
<evidence type="ECO:0000259" key="2">
    <source>
        <dbReference type="Pfam" id="PF05088"/>
    </source>
</evidence>
<dbReference type="PANTHER" id="PTHR43403">
    <property type="entry name" value="NAD-SPECIFIC GLUTAMATE DEHYDROGENASE"/>
    <property type="match status" value="1"/>
</dbReference>
<dbReference type="Pfam" id="PF05088">
    <property type="entry name" value="Bac_GDH_CD"/>
    <property type="match status" value="1"/>
</dbReference>
<dbReference type="Pfam" id="PF21077">
    <property type="entry name" value="GDH_ACT3"/>
    <property type="match status" value="1"/>
</dbReference>
<dbReference type="Pfam" id="PF21076">
    <property type="entry name" value="GDH_ACT2"/>
    <property type="match status" value="1"/>
</dbReference>
<evidence type="ECO:0000259" key="6">
    <source>
        <dbReference type="Pfam" id="PF21077"/>
    </source>
</evidence>
<dbReference type="InterPro" id="IPR036291">
    <property type="entry name" value="NAD(P)-bd_dom_sf"/>
</dbReference>
<dbReference type="InterPro" id="IPR007780">
    <property type="entry name" value="NAD_Glu_DH_bac"/>
</dbReference>
<dbReference type="InterPro" id="IPR049058">
    <property type="entry name" value="NAD_Glu_DH_HM2"/>
</dbReference>
<dbReference type="Gene3D" id="3.40.50.720">
    <property type="entry name" value="NAD(P)-binding Rossmann-like Domain"/>
    <property type="match status" value="1"/>
</dbReference>
<keyword evidence="1" id="KW-0560">Oxidoreductase</keyword>
<name>A0A1A9ETD3_9GAMM</name>
<dbReference type="Pfam" id="PF21075">
    <property type="entry name" value="GDH_ACT1"/>
    <property type="match status" value="1"/>
</dbReference>
<dbReference type="EMBL" id="CP015839">
    <property type="protein sequence ID" value="ANG61414.1"/>
    <property type="molecule type" value="Genomic_DNA"/>
</dbReference>
<dbReference type="InterPro" id="IPR046346">
    <property type="entry name" value="Aminoacid_DH-like_N_sf"/>
</dbReference>
<sequence length="1634" mass="178526">MLMAISDQNQTQEPRASQLASLCRLLFEGIDPEALASRDASAQLASVSELLGFIEYRQASEALVRVFNPEPAALGTEPGGGATRLKSHSIVDVVLEDRPHLVASLGLALQCAGIAVQQVIHPVVAVQRDTQGRLVSLQAPCAGANCEAIVRFEIEHLSEAARRTALEQRLAEVIEDVRMLACDAAAMGQRLSDAINATAQRLSGVQPDNAQLQETLDYLRWLRDGHFTLVGAASYSLSFIAADRCQLSLDAASRLGILRFERHFPVEKKQIELSAYLSGLMCNANPLMLTKSTYSAPVVREGHLDYVGVKQYGSDGQVIGEQRFFGLYDARVYGTAASEVPLLRFRLAQLKAAINAPADSFRARLLERILDQYPRDELLQSTLEDLQETLCGMLEAHDRPRLRLFTRLDAYGRFVSAQVLLPRDKFNSGMRRRVQDILLQALGGLDAEYRVGDLDGLLVAIQYRIHTRDARQLQIDSQALEARLSQALLSWDEQLCSALAAVAGEGRVGPLFERYATRLPAGYRADTAPACAVADILRLAALEPVPGDSSAKPRLACVLSGAETGAATAWQFKLYGWGPAPVLSDVLPILENLGVRVLEARPCHLTERTDGAGGSSGNSAADSVVLDQPGWILDFGVSALLPDATMTELQNADLKTRFEAAFEALWSQQAENDGYNRLVAAAGLGWRQIVVLRAIGAYLGQIKLPFSQSYLQDTLARNNDIAAMLSGLFEARFDPCHDPDRVSHGALQHRLDVLEESLDGVQSLDEDRILRAFLAVIQAVTRTNFFQRCDKGLYRDYLSLKLSPGSIPAIPKPCPLFEIFVYSPRVEGVHLRGGKVARGGLRWSDRREDYRTEVLGLLKAQMVKNAVIVPQGSKGGFFCKRLGQNNPAAMQQEAIGCYQTFIRALLDVTDNLVDGEVVPPNGVVRHDDDDPYLVVAADKGTATFSDIANAISKDYGFWLGDAFASGGGNGYDHKKMGITARGAWESVKRLFREQGRDCQREDFSVVGIGDMAGDVFGNGMLLSRHIRLVAAFNHRHIFIDPAPDAATSFIERKRLFEQRGSAWSDYDSALISPGGGLFERSAKQIRLSPEIRQALAITDAPDVITPAQLIRHILQAPVDLLWNGGIGTYVKAQSETDASVGDRANDAVRINGSELRCKVVAEGGNLGLTQLGRIEYARAGGLINTDAIDNAGGVDCSDHEVNIKVLLNQAVHETGLRLDARNHLLAQLDTAVAQGVLDNNYRQAALLSQAVDGAADLDSYVQLMHTLELEGGLDRQLEHLPDARELAQRVTRQEGLYRPELAVLVAYSKLHLSGQLLAAKLADNSGFGAGLAAYFPAQLAQQYPQLIQQHPLRHEILATQCAGELVNRMGAPFAALLQDELRARPLELFCAYSIAKQLLGAEFLWDAIDALGTDVPYGVQRDLLGSIHEQMEQVCRWLLSSGEALTDMAATLERLQQGLERSCRGLQQQRQTIKADALMAQGVPRALAEGVARLPIVLAGLDILRMSSNQGLGPERAANAYFQLEELLQLHWLRDSIRGLPAGDSWQRQARASLMAELSQRLSELGRHWRVAETTDQHGDAATWFSALRTRAATLLVMIETLQASPAPSFVQLSVLLQELKRLAQLESGAVGQV</sequence>
<dbReference type="KEGG" id="mars:A8C75_02305"/>
<dbReference type="STRING" id="1821621.A8C75_02305"/>